<reference evidence="2" key="1">
    <citation type="submission" date="2020-11" db="EMBL/GenBank/DDBJ databases">
        <authorList>
            <person name="Tran Van P."/>
        </authorList>
    </citation>
    <scope>NUCLEOTIDE SEQUENCE</scope>
</reference>
<protein>
    <submittedName>
        <fullName evidence="2">Uncharacterized protein</fullName>
    </submittedName>
</protein>
<accession>A0A7R9HXZ6</accession>
<gene>
    <name evidence="2" type="ORF">TBIB3V08_LOCUS723</name>
</gene>
<evidence type="ECO:0000256" key="1">
    <source>
        <dbReference type="SAM" id="MobiDB-lite"/>
    </source>
</evidence>
<dbReference type="AlphaFoldDB" id="A0A7R9HXZ6"/>
<proteinExistence type="predicted"/>
<organism evidence="2">
    <name type="scientific">Timema bartmani</name>
    <dbReference type="NCBI Taxonomy" id="61472"/>
    <lineage>
        <taxon>Eukaryota</taxon>
        <taxon>Metazoa</taxon>
        <taxon>Ecdysozoa</taxon>
        <taxon>Arthropoda</taxon>
        <taxon>Hexapoda</taxon>
        <taxon>Insecta</taxon>
        <taxon>Pterygota</taxon>
        <taxon>Neoptera</taxon>
        <taxon>Polyneoptera</taxon>
        <taxon>Phasmatodea</taxon>
        <taxon>Timematodea</taxon>
        <taxon>Timematoidea</taxon>
        <taxon>Timematidae</taxon>
        <taxon>Timema</taxon>
    </lineage>
</organism>
<dbReference type="EMBL" id="OD564382">
    <property type="protein sequence ID" value="CAD7438126.1"/>
    <property type="molecule type" value="Genomic_DNA"/>
</dbReference>
<evidence type="ECO:0000313" key="2">
    <source>
        <dbReference type="EMBL" id="CAD7438126.1"/>
    </source>
</evidence>
<name>A0A7R9HXZ6_9NEOP</name>
<sequence length="310" mass="35235">MFLGTPDRDSNLDLPVIGSLVYCKSGALGHAATKSLLILRGSSETFSVRNPYSGVVMRSHTDEEYVDDNSNESGIFNEPGTEGGKRGKSSNKLISLDGDVTPEKLEALFEKVYSYLKFPYEAYRKCFNTIKMEEDHVSGLKKIVHSMLDSKKNFPIFFAFYDKKSLPMIPISRRVPKILNQLIDSRYLTEDQRKYVDILLEYIIDTSKQDEQLKKLLSTSLNAIDGSDVKIQSPITLQALKAYKALVKKHLHSLLYYGRDFQVPKNFRPFEVLVEFLNYVSSRNVADLPDKYREAIQIVLPLIDGALIDE</sequence>
<feature type="region of interest" description="Disordered" evidence="1">
    <location>
        <begin position="66"/>
        <end position="92"/>
    </location>
</feature>